<evidence type="ECO:0000313" key="2">
    <source>
        <dbReference type="WBParaSite" id="JU765_v2.g18210.t1"/>
    </source>
</evidence>
<accession>A0AC34QPX8</accession>
<dbReference type="Proteomes" id="UP000887576">
    <property type="component" value="Unplaced"/>
</dbReference>
<reference evidence="2" key="1">
    <citation type="submission" date="2022-11" db="UniProtKB">
        <authorList>
            <consortium name="WormBaseParasite"/>
        </authorList>
    </citation>
    <scope>IDENTIFICATION</scope>
</reference>
<sequence>MPGEHTFYDGSRILEPLASTVGVEADKLNLVFCQMVSIAAAHVFYRFFPPNRTPPRTRQAFLFIVGLSLCFFCFGRAIKHLFGLIVVCYGLMRLAPSPYVHKAVFLFSMGYLTFIHWYRWYILTAYYIDVTGPMMVLVQKTTTLAFSLHDGTVKKPEELNEIQKREAIRKPPDVLEYLAYMFSFQTILTGPSFFYTDFQRFISGENLKINGKEISRPQKPYVKFMFAGVCLVLLVFVSPSMSPEIITEEPYKSMGVISWSLLWFFVIFLQRVQYYYVWVLADAICNLSGFGFNGLDDEGNQRWDLVTNVHPVKVEMALSFKDTLDNWNCTTMYWLRRVAYDRVPKNLRTVSTYLLSAMWHGLFLGYYITFLTGALVTVAARITRRCLRWRFQGSAFSARFYDVLTFFATKFALAYTTFPFVTLHLNPGLQTYKETYFCLHIICLFGIFALPKILPPEKKREDKKVLTDPVYGMPVNGTKKD</sequence>
<dbReference type="WBParaSite" id="JU765_v2.g18210.t1">
    <property type="protein sequence ID" value="JU765_v2.g18210.t1"/>
    <property type="gene ID" value="JU765_v2.g18210"/>
</dbReference>
<organism evidence="1 2">
    <name type="scientific">Panagrolaimus sp. JU765</name>
    <dbReference type="NCBI Taxonomy" id="591449"/>
    <lineage>
        <taxon>Eukaryota</taxon>
        <taxon>Metazoa</taxon>
        <taxon>Ecdysozoa</taxon>
        <taxon>Nematoda</taxon>
        <taxon>Chromadorea</taxon>
        <taxon>Rhabditida</taxon>
        <taxon>Tylenchina</taxon>
        <taxon>Panagrolaimomorpha</taxon>
        <taxon>Panagrolaimoidea</taxon>
        <taxon>Panagrolaimidae</taxon>
        <taxon>Panagrolaimus</taxon>
    </lineage>
</organism>
<protein>
    <submittedName>
        <fullName evidence="2">Uncharacterized protein</fullName>
    </submittedName>
</protein>
<name>A0AC34QPX8_9BILA</name>
<evidence type="ECO:0000313" key="1">
    <source>
        <dbReference type="Proteomes" id="UP000887576"/>
    </source>
</evidence>
<proteinExistence type="predicted"/>